<gene>
    <name evidence="2" type="ORF">TWF970_007544</name>
</gene>
<feature type="region of interest" description="Disordered" evidence="1">
    <location>
        <begin position="1"/>
        <end position="50"/>
    </location>
</feature>
<proteinExistence type="predicted"/>
<dbReference type="Proteomes" id="UP000474640">
    <property type="component" value="Unassembled WGS sequence"/>
</dbReference>
<accession>A0A7C8VJD0</accession>
<comment type="caution">
    <text evidence="2">The sequence shown here is derived from an EMBL/GenBank/DDBJ whole genome shotgun (WGS) entry which is preliminary data.</text>
</comment>
<evidence type="ECO:0000256" key="1">
    <source>
        <dbReference type="SAM" id="MobiDB-lite"/>
    </source>
</evidence>
<organism evidence="2 3">
    <name type="scientific">Orbilia oligospora</name>
    <name type="common">Nematode-trapping fungus</name>
    <name type="synonym">Arthrobotrys oligospora</name>
    <dbReference type="NCBI Taxonomy" id="2813651"/>
    <lineage>
        <taxon>Eukaryota</taxon>
        <taxon>Fungi</taxon>
        <taxon>Dikarya</taxon>
        <taxon>Ascomycota</taxon>
        <taxon>Pezizomycotina</taxon>
        <taxon>Orbiliomycetes</taxon>
        <taxon>Orbiliales</taxon>
        <taxon>Orbiliaceae</taxon>
        <taxon>Orbilia</taxon>
    </lineage>
</organism>
<protein>
    <recommendedName>
        <fullName evidence="4">DUF1763-domain-containing protein</fullName>
    </recommendedName>
</protein>
<reference evidence="2 3" key="1">
    <citation type="submission" date="2020-01" db="EMBL/GenBank/DDBJ databases">
        <authorList>
            <person name="Palmer J.M."/>
        </authorList>
    </citation>
    <scope>NUCLEOTIDE SEQUENCE [LARGE SCALE GENOMIC DNA]</scope>
    <source>
        <strain evidence="2 3">TWF970</strain>
    </source>
</reference>
<evidence type="ECO:0000313" key="2">
    <source>
        <dbReference type="EMBL" id="KAF3275108.1"/>
    </source>
</evidence>
<dbReference type="AlphaFoldDB" id="A0A7C8VJD0"/>
<feature type="compositionally biased region" description="Basic and acidic residues" evidence="1">
    <location>
        <begin position="8"/>
        <end position="24"/>
    </location>
</feature>
<name>A0A7C8VJD0_ORBOL</name>
<dbReference type="EMBL" id="JAABOJ010000040">
    <property type="protein sequence ID" value="KAF3275108.1"/>
    <property type="molecule type" value="Genomic_DNA"/>
</dbReference>
<evidence type="ECO:0008006" key="4">
    <source>
        <dbReference type="Google" id="ProtNLM"/>
    </source>
</evidence>
<dbReference type="OrthoDB" id="4392610at2759"/>
<evidence type="ECO:0000313" key="3">
    <source>
        <dbReference type="Proteomes" id="UP000474640"/>
    </source>
</evidence>
<sequence>MGFRTRRTMKDYNETTEKKSEPTDRRKRREFLTSRNLSAQPGPMIAPLSPPSRQAVIHAYRNLLRAGLRAVQYSSPARYGLRSKLRHAFSDETAPILQPSAGGAPARTQRFPKTFSQTRIDNTVRFLNTAATRLGMEHTIVKHLCFVEWRREISRLPRSTTVMKPSDWDTLAITFDEYDDTIRMLNETMELELR</sequence>